<dbReference type="Proteomes" id="UP000268469">
    <property type="component" value="Unassembled WGS sequence"/>
</dbReference>
<dbReference type="CDD" id="cd15482">
    <property type="entry name" value="Sialidase_non-viral"/>
    <property type="match status" value="1"/>
</dbReference>
<dbReference type="PANTHER" id="PTHR12106">
    <property type="entry name" value="SORTILIN RELATED"/>
    <property type="match status" value="1"/>
</dbReference>
<dbReference type="InterPro" id="IPR015943">
    <property type="entry name" value="WD40/YVTN_repeat-like_dom_sf"/>
</dbReference>
<organism evidence="1 2">
    <name type="scientific">candidate division WOR-3 bacterium</name>
    <dbReference type="NCBI Taxonomy" id="2052148"/>
    <lineage>
        <taxon>Bacteria</taxon>
        <taxon>Bacteria division WOR-3</taxon>
    </lineage>
</organism>
<dbReference type="EMBL" id="QNBE01000049">
    <property type="protein sequence ID" value="RKX70150.1"/>
    <property type="molecule type" value="Genomic_DNA"/>
</dbReference>
<dbReference type="SUPFAM" id="SSF110296">
    <property type="entry name" value="Oligoxyloglucan reducing end-specific cellobiohydrolase"/>
    <property type="match status" value="1"/>
</dbReference>
<sequence>MLSADPPGWTEDRRIVFLPLGSWNPRADCWGDTVHLVWQQGVYGGGPEIYVNTVLLGCGKESDKPSLFITTNGGERWYERGLSGENVFDFAYHPTDPQIILAVTTGDPNVPTTGHIYRSSDGGNNWISVQGNDDFFSGISASQMVAYAGSQNGIYKSTNAGLDWNFLPNSPPGPVKDLAVDPINPQIVYAATEWDGIYLTSDGGNTWEKRDNPVTDQFQIVVTHPTTSGLTIVGGGIIFRSDDYGQSYTEIVKGSNSKASPISRLKVHTSTP</sequence>
<dbReference type="PANTHER" id="PTHR12106:SF27">
    <property type="entry name" value="SORTILIN-RELATED RECEPTOR"/>
    <property type="match status" value="1"/>
</dbReference>
<dbReference type="AlphaFoldDB" id="A0A660SJL8"/>
<accession>A0A660SJL8</accession>
<protein>
    <recommendedName>
        <fullName evidence="3">Sortilin N-terminal domain-containing protein</fullName>
    </recommendedName>
</protein>
<dbReference type="Gene3D" id="2.130.10.10">
    <property type="entry name" value="YVTN repeat-like/Quinoprotein amine dehydrogenase"/>
    <property type="match status" value="1"/>
</dbReference>
<evidence type="ECO:0008006" key="3">
    <source>
        <dbReference type="Google" id="ProtNLM"/>
    </source>
</evidence>
<reference evidence="1 2" key="1">
    <citation type="submission" date="2018-06" db="EMBL/GenBank/DDBJ databases">
        <title>Extensive metabolic versatility and redundancy in microbially diverse, dynamic hydrothermal sediments.</title>
        <authorList>
            <person name="Dombrowski N."/>
            <person name="Teske A."/>
            <person name="Baker B.J."/>
        </authorList>
    </citation>
    <scope>NUCLEOTIDE SEQUENCE [LARGE SCALE GENOMIC DNA]</scope>
    <source>
        <strain evidence="1">B36_G15</strain>
    </source>
</reference>
<dbReference type="InterPro" id="IPR050310">
    <property type="entry name" value="VPS10-sortilin"/>
</dbReference>
<name>A0A660SJL8_UNCW3</name>
<comment type="caution">
    <text evidence="1">The sequence shown here is derived from an EMBL/GenBank/DDBJ whole genome shotgun (WGS) entry which is preliminary data.</text>
</comment>
<proteinExistence type="predicted"/>
<gene>
    <name evidence="1" type="ORF">DRP53_05915</name>
</gene>
<evidence type="ECO:0000313" key="2">
    <source>
        <dbReference type="Proteomes" id="UP000268469"/>
    </source>
</evidence>
<evidence type="ECO:0000313" key="1">
    <source>
        <dbReference type="EMBL" id="RKX70150.1"/>
    </source>
</evidence>